<dbReference type="EMBL" id="UOFU01000319">
    <property type="protein sequence ID" value="VAX03342.1"/>
    <property type="molecule type" value="Genomic_DNA"/>
</dbReference>
<dbReference type="AlphaFoldDB" id="A0A3B1AHY3"/>
<dbReference type="SUPFAM" id="SSF52172">
    <property type="entry name" value="CheY-like"/>
    <property type="match status" value="1"/>
</dbReference>
<accession>A0A3B1AHY3</accession>
<protein>
    <recommendedName>
        <fullName evidence="1">Response regulatory domain-containing protein</fullName>
    </recommendedName>
</protein>
<dbReference type="InterPro" id="IPR001789">
    <property type="entry name" value="Sig_transdc_resp-reg_receiver"/>
</dbReference>
<proteinExistence type="predicted"/>
<dbReference type="GO" id="GO:0000160">
    <property type="term" value="P:phosphorelay signal transduction system"/>
    <property type="evidence" value="ECO:0007669"/>
    <property type="project" value="InterPro"/>
</dbReference>
<dbReference type="InterPro" id="IPR011006">
    <property type="entry name" value="CheY-like_superfamily"/>
</dbReference>
<dbReference type="Gene3D" id="3.40.50.2300">
    <property type="match status" value="1"/>
</dbReference>
<evidence type="ECO:0000259" key="1">
    <source>
        <dbReference type="PROSITE" id="PS50110"/>
    </source>
</evidence>
<sequence length="58" mass="6641">MKQSDNQKPFRILLVDDEEVHRSLEKEVLDGPQYIISEAGNGEDALALLREQEFDVVL</sequence>
<organism evidence="2">
    <name type="scientific">hydrothermal vent metagenome</name>
    <dbReference type="NCBI Taxonomy" id="652676"/>
    <lineage>
        <taxon>unclassified sequences</taxon>
        <taxon>metagenomes</taxon>
        <taxon>ecological metagenomes</taxon>
    </lineage>
</organism>
<feature type="domain" description="Response regulatory" evidence="1">
    <location>
        <begin position="11"/>
        <end position="58"/>
    </location>
</feature>
<gene>
    <name evidence="2" type="ORF">MNBD_GAMMA20-1888</name>
</gene>
<dbReference type="PROSITE" id="PS50110">
    <property type="entry name" value="RESPONSE_REGULATORY"/>
    <property type="match status" value="1"/>
</dbReference>
<name>A0A3B1AHY3_9ZZZZ</name>
<reference evidence="2" key="1">
    <citation type="submission" date="2018-06" db="EMBL/GenBank/DDBJ databases">
        <authorList>
            <person name="Zhirakovskaya E."/>
        </authorList>
    </citation>
    <scope>NUCLEOTIDE SEQUENCE</scope>
</reference>
<evidence type="ECO:0000313" key="2">
    <source>
        <dbReference type="EMBL" id="VAX03342.1"/>
    </source>
</evidence>
<dbReference type="Pfam" id="PF00072">
    <property type="entry name" value="Response_reg"/>
    <property type="match status" value="1"/>
</dbReference>
<feature type="non-terminal residue" evidence="2">
    <location>
        <position position="58"/>
    </location>
</feature>